<evidence type="ECO:0000256" key="1">
    <source>
        <dbReference type="SAM" id="MobiDB-lite"/>
    </source>
</evidence>
<reference evidence="2" key="2">
    <citation type="submission" date="2023-05" db="EMBL/GenBank/DDBJ databases">
        <authorList>
            <consortium name="Lawrence Berkeley National Laboratory"/>
            <person name="Steindorff A."/>
            <person name="Hensen N."/>
            <person name="Bonometti L."/>
            <person name="Westerberg I."/>
            <person name="Brannstrom I.O."/>
            <person name="Guillou S."/>
            <person name="Cros-Aarteil S."/>
            <person name="Calhoun S."/>
            <person name="Haridas S."/>
            <person name="Kuo A."/>
            <person name="Mondo S."/>
            <person name="Pangilinan J."/>
            <person name="Riley R."/>
            <person name="Labutti K."/>
            <person name="Andreopoulos B."/>
            <person name="Lipzen A."/>
            <person name="Chen C."/>
            <person name="Yanf M."/>
            <person name="Daum C."/>
            <person name="Ng V."/>
            <person name="Clum A."/>
            <person name="Ohm R."/>
            <person name="Martin F."/>
            <person name="Silar P."/>
            <person name="Natvig D."/>
            <person name="Lalanne C."/>
            <person name="Gautier V."/>
            <person name="Ament-Velasquez S.L."/>
            <person name="Kruys A."/>
            <person name="Hutchinson M.I."/>
            <person name="Powell A.J."/>
            <person name="Barry K."/>
            <person name="Miller A.N."/>
            <person name="Grigoriev I.V."/>
            <person name="Debuchy R."/>
            <person name="Gladieux P."/>
            <person name="Thoren M.H."/>
            <person name="Johannesson H."/>
        </authorList>
    </citation>
    <scope>NUCLEOTIDE SEQUENCE</scope>
    <source>
        <strain evidence="2">PSN293</strain>
    </source>
</reference>
<evidence type="ECO:0000313" key="3">
    <source>
        <dbReference type="Proteomes" id="UP001301769"/>
    </source>
</evidence>
<feature type="region of interest" description="Disordered" evidence="1">
    <location>
        <begin position="1"/>
        <end position="34"/>
    </location>
</feature>
<feature type="compositionally biased region" description="Low complexity" evidence="1">
    <location>
        <begin position="8"/>
        <end position="22"/>
    </location>
</feature>
<name>A0AAN6Y3Z2_9PEZI</name>
<sequence>MPTVLGLTTDTSTKKPTSSAAKMGNDTWVSKNKPMANGERLNTISKRNHAAALEIETLLWRALCDKPEKAKEYMADDCIMLNPLFNHGSNEPVSKQTDPSIEDVLKGNEPYLGFKFMGDPLVVEVDLMAVSLVYKIALFKRTRKNRVAEIKATCMSSWRQTAGADWLLCAQHVAYADDEDSDEEEDDDEE</sequence>
<keyword evidence="3" id="KW-1185">Reference proteome</keyword>
<evidence type="ECO:0008006" key="4">
    <source>
        <dbReference type="Google" id="ProtNLM"/>
    </source>
</evidence>
<dbReference type="AlphaFoldDB" id="A0AAN6Y3Z2"/>
<gene>
    <name evidence="2" type="ORF">QBC37DRAFT_196061</name>
</gene>
<comment type="caution">
    <text evidence="2">The sequence shown here is derived from an EMBL/GenBank/DDBJ whole genome shotgun (WGS) entry which is preliminary data.</text>
</comment>
<protein>
    <recommendedName>
        <fullName evidence="4">DUF4440 domain-containing protein</fullName>
    </recommendedName>
</protein>
<reference evidence="2" key="1">
    <citation type="journal article" date="2023" name="Mol. Phylogenet. Evol.">
        <title>Genome-scale phylogeny and comparative genomics of the fungal order Sordariales.</title>
        <authorList>
            <person name="Hensen N."/>
            <person name="Bonometti L."/>
            <person name="Westerberg I."/>
            <person name="Brannstrom I.O."/>
            <person name="Guillou S."/>
            <person name="Cros-Aarteil S."/>
            <person name="Calhoun S."/>
            <person name="Haridas S."/>
            <person name="Kuo A."/>
            <person name="Mondo S."/>
            <person name="Pangilinan J."/>
            <person name="Riley R."/>
            <person name="LaButti K."/>
            <person name="Andreopoulos B."/>
            <person name="Lipzen A."/>
            <person name="Chen C."/>
            <person name="Yan M."/>
            <person name="Daum C."/>
            <person name="Ng V."/>
            <person name="Clum A."/>
            <person name="Steindorff A."/>
            <person name="Ohm R.A."/>
            <person name="Martin F."/>
            <person name="Silar P."/>
            <person name="Natvig D.O."/>
            <person name="Lalanne C."/>
            <person name="Gautier V."/>
            <person name="Ament-Velasquez S.L."/>
            <person name="Kruys A."/>
            <person name="Hutchinson M.I."/>
            <person name="Powell A.J."/>
            <person name="Barry K."/>
            <person name="Miller A.N."/>
            <person name="Grigoriev I.V."/>
            <person name="Debuchy R."/>
            <person name="Gladieux P."/>
            <person name="Hiltunen Thoren M."/>
            <person name="Johannesson H."/>
        </authorList>
    </citation>
    <scope>NUCLEOTIDE SEQUENCE</scope>
    <source>
        <strain evidence="2">PSN293</strain>
    </source>
</reference>
<dbReference type="Proteomes" id="UP001301769">
    <property type="component" value="Unassembled WGS sequence"/>
</dbReference>
<organism evidence="2 3">
    <name type="scientific">Rhypophila decipiens</name>
    <dbReference type="NCBI Taxonomy" id="261697"/>
    <lineage>
        <taxon>Eukaryota</taxon>
        <taxon>Fungi</taxon>
        <taxon>Dikarya</taxon>
        <taxon>Ascomycota</taxon>
        <taxon>Pezizomycotina</taxon>
        <taxon>Sordariomycetes</taxon>
        <taxon>Sordariomycetidae</taxon>
        <taxon>Sordariales</taxon>
        <taxon>Naviculisporaceae</taxon>
        <taxon>Rhypophila</taxon>
    </lineage>
</organism>
<evidence type="ECO:0000313" key="2">
    <source>
        <dbReference type="EMBL" id="KAK4212238.1"/>
    </source>
</evidence>
<accession>A0AAN6Y3Z2</accession>
<proteinExistence type="predicted"/>
<dbReference type="EMBL" id="MU858131">
    <property type="protein sequence ID" value="KAK4212238.1"/>
    <property type="molecule type" value="Genomic_DNA"/>
</dbReference>